<dbReference type="GeneID" id="19199267"/>
<dbReference type="GO" id="GO:0016709">
    <property type="term" value="F:oxidoreductase activity, acting on paired donors, with incorporation or reduction of molecular oxygen, NAD(P)H as one donor, and incorporation of one atom of oxygen"/>
    <property type="evidence" value="ECO:0007669"/>
    <property type="project" value="UniProtKB-ARBA"/>
</dbReference>
<comment type="cofactor">
    <cofactor evidence="1">
        <name>FAD</name>
        <dbReference type="ChEBI" id="CHEBI:57692"/>
    </cofactor>
</comment>
<name>A0A5M3MZT9_CONPW</name>
<dbReference type="OrthoDB" id="2690153at2759"/>
<evidence type="ECO:0000256" key="4">
    <source>
        <dbReference type="ARBA" id="ARBA00023002"/>
    </source>
</evidence>
<dbReference type="Gene3D" id="3.30.70.2450">
    <property type="match status" value="1"/>
</dbReference>
<accession>A0A5M3MZT9</accession>
<proteinExistence type="predicted"/>
<keyword evidence="3" id="KW-0274">FAD</keyword>
<reference evidence="7" key="1">
    <citation type="journal article" date="2012" name="Science">
        <title>The Paleozoic origin of enzymatic lignin decomposition reconstructed from 31 fungal genomes.</title>
        <authorList>
            <person name="Floudas D."/>
            <person name="Binder M."/>
            <person name="Riley R."/>
            <person name="Barry K."/>
            <person name="Blanchette R.A."/>
            <person name="Henrissat B."/>
            <person name="Martinez A.T."/>
            <person name="Otillar R."/>
            <person name="Spatafora J.W."/>
            <person name="Yadav J.S."/>
            <person name="Aerts A."/>
            <person name="Benoit I."/>
            <person name="Boyd A."/>
            <person name="Carlson A."/>
            <person name="Copeland A."/>
            <person name="Coutinho P.M."/>
            <person name="de Vries R.P."/>
            <person name="Ferreira P."/>
            <person name="Findley K."/>
            <person name="Foster B."/>
            <person name="Gaskell J."/>
            <person name="Glotzer D."/>
            <person name="Gorecki P."/>
            <person name="Heitman J."/>
            <person name="Hesse C."/>
            <person name="Hori C."/>
            <person name="Igarashi K."/>
            <person name="Jurgens J.A."/>
            <person name="Kallen N."/>
            <person name="Kersten P."/>
            <person name="Kohler A."/>
            <person name="Kuees U."/>
            <person name="Kumar T.K.A."/>
            <person name="Kuo A."/>
            <person name="LaButti K."/>
            <person name="Larrondo L.F."/>
            <person name="Lindquist E."/>
            <person name="Ling A."/>
            <person name="Lombard V."/>
            <person name="Lucas S."/>
            <person name="Lundell T."/>
            <person name="Martin R."/>
            <person name="McLaughlin D.J."/>
            <person name="Morgenstern I."/>
            <person name="Morin E."/>
            <person name="Murat C."/>
            <person name="Nagy L.G."/>
            <person name="Nolan M."/>
            <person name="Ohm R.A."/>
            <person name="Patyshakuliyeva A."/>
            <person name="Rokas A."/>
            <person name="Ruiz-Duenas F.J."/>
            <person name="Sabat G."/>
            <person name="Salamov A."/>
            <person name="Samejima M."/>
            <person name="Schmutz J."/>
            <person name="Slot J.C."/>
            <person name="St John F."/>
            <person name="Stenlid J."/>
            <person name="Sun H."/>
            <person name="Sun S."/>
            <person name="Syed K."/>
            <person name="Tsang A."/>
            <person name="Wiebenga A."/>
            <person name="Young D."/>
            <person name="Pisabarro A."/>
            <person name="Eastwood D.C."/>
            <person name="Martin F."/>
            <person name="Cullen D."/>
            <person name="Grigoriev I.V."/>
            <person name="Hibbett D.S."/>
        </authorList>
    </citation>
    <scope>NUCLEOTIDE SEQUENCE [LARGE SCALE GENOMIC DNA]</scope>
    <source>
        <strain evidence="7">RWD-64-598 SS2</strain>
    </source>
</reference>
<organism evidence="6 7">
    <name type="scientific">Coniophora puteana (strain RWD-64-598)</name>
    <name type="common">Brown rot fungus</name>
    <dbReference type="NCBI Taxonomy" id="741705"/>
    <lineage>
        <taxon>Eukaryota</taxon>
        <taxon>Fungi</taxon>
        <taxon>Dikarya</taxon>
        <taxon>Basidiomycota</taxon>
        <taxon>Agaricomycotina</taxon>
        <taxon>Agaricomycetes</taxon>
        <taxon>Agaricomycetidae</taxon>
        <taxon>Boletales</taxon>
        <taxon>Coniophorineae</taxon>
        <taxon>Coniophoraceae</taxon>
        <taxon>Coniophora</taxon>
    </lineage>
</organism>
<dbReference type="GO" id="GO:0071949">
    <property type="term" value="F:FAD binding"/>
    <property type="evidence" value="ECO:0007669"/>
    <property type="project" value="InterPro"/>
</dbReference>
<dbReference type="PANTHER" id="PTHR43004:SF19">
    <property type="entry name" value="BINDING MONOOXYGENASE, PUTATIVE (JCVI)-RELATED"/>
    <property type="match status" value="1"/>
</dbReference>
<dbReference type="PANTHER" id="PTHR43004">
    <property type="entry name" value="TRK SYSTEM POTASSIUM UPTAKE PROTEIN"/>
    <property type="match status" value="1"/>
</dbReference>
<dbReference type="PRINTS" id="PR00420">
    <property type="entry name" value="RNGMNOXGNASE"/>
</dbReference>
<dbReference type="EMBL" id="JH711574">
    <property type="protein sequence ID" value="EIW84673.1"/>
    <property type="molecule type" value="Genomic_DNA"/>
</dbReference>
<dbReference type="InterPro" id="IPR036188">
    <property type="entry name" value="FAD/NAD-bd_sf"/>
</dbReference>
<dbReference type="RefSeq" id="XP_007764400.1">
    <property type="nucleotide sequence ID" value="XM_007766210.1"/>
</dbReference>
<evidence type="ECO:0000313" key="6">
    <source>
        <dbReference type="EMBL" id="EIW84673.1"/>
    </source>
</evidence>
<sequence>MSSPAQVLVVGAGPTGLVAALTLLRNGVSVRVIEKEPSPRLGQRGPGNMPRTLEAYHFLDVPEIAQEAARIPPMQSHAFGSLSALKEFPMAPVFDPTHAIPIINPLAIGQCNVERILRSHLEKLGCCVEYGVELLSFEQNEERVLVQTATKDGTSEKIKVQYIVGADGARGVVRKQLGLTFLGETHDETRIVTGDIRFKCTELSRDHWHIFGDEAGNILSFRPSKEFGDNDGWQLFASGEKFDVTSLVSSKDALYTCIRESLAAPVDFVELIWVGEFRPNIRMANKFGEGRVFVAGDAAHVHSPTGGQGLNSGVQDAFNLGWKLALVSKGLAPLSLLDSYTAERLPVIAQMLNITTDLMNKTFGETRGTVENAFHRGRILFMLGVNYRTSPIVLDEFSAGLPPVAAYGVELTDELVAGDRAPDAPGLVEGEATVRLFDIYKAMHHTVLVFSLNVKSARDVIKSAARHSALARTVVILPATTATELHVDHARVLIDRDNYAYSHYLVKDDTRVVVVRPDGVIGAIVAGSPGVDAYFTLIQGIQRS</sequence>
<feature type="domain" description="FAD-binding" evidence="5">
    <location>
        <begin position="5"/>
        <end position="353"/>
    </location>
</feature>
<dbReference type="Gene3D" id="3.40.30.120">
    <property type="match status" value="1"/>
</dbReference>
<dbReference type="SUPFAM" id="SSF51905">
    <property type="entry name" value="FAD/NAD(P)-binding domain"/>
    <property type="match status" value="1"/>
</dbReference>
<evidence type="ECO:0000313" key="7">
    <source>
        <dbReference type="Proteomes" id="UP000053558"/>
    </source>
</evidence>
<evidence type="ECO:0000256" key="1">
    <source>
        <dbReference type="ARBA" id="ARBA00001974"/>
    </source>
</evidence>
<keyword evidence="2" id="KW-0285">Flavoprotein</keyword>
<protein>
    <recommendedName>
        <fullName evidence="5">FAD-binding domain-containing protein</fullName>
    </recommendedName>
</protein>
<keyword evidence="7" id="KW-1185">Reference proteome</keyword>
<dbReference type="AlphaFoldDB" id="A0A5M3MZT9"/>
<dbReference type="KEGG" id="cput:CONPUDRAFT_116825"/>
<evidence type="ECO:0000259" key="5">
    <source>
        <dbReference type="Pfam" id="PF01494"/>
    </source>
</evidence>
<dbReference type="InterPro" id="IPR050641">
    <property type="entry name" value="RIFMO-like"/>
</dbReference>
<comment type="caution">
    <text evidence="6">The sequence shown here is derived from an EMBL/GenBank/DDBJ whole genome shotgun (WGS) entry which is preliminary data.</text>
</comment>
<keyword evidence="4" id="KW-0560">Oxidoreductase</keyword>
<dbReference type="Proteomes" id="UP000053558">
    <property type="component" value="Unassembled WGS sequence"/>
</dbReference>
<evidence type="ECO:0000256" key="2">
    <source>
        <dbReference type="ARBA" id="ARBA00022630"/>
    </source>
</evidence>
<evidence type="ECO:0000256" key="3">
    <source>
        <dbReference type="ARBA" id="ARBA00022827"/>
    </source>
</evidence>
<dbReference type="Pfam" id="PF01494">
    <property type="entry name" value="FAD_binding_3"/>
    <property type="match status" value="1"/>
</dbReference>
<dbReference type="InterPro" id="IPR002938">
    <property type="entry name" value="FAD-bd"/>
</dbReference>
<gene>
    <name evidence="6" type="ORF">CONPUDRAFT_116825</name>
</gene>
<dbReference type="Gene3D" id="3.50.50.60">
    <property type="entry name" value="FAD/NAD(P)-binding domain"/>
    <property type="match status" value="1"/>
</dbReference>
<dbReference type="OMA" id="MSKNESH"/>